<gene>
    <name evidence="1" type="ORF">DARMORV10_A02P17060.1</name>
</gene>
<proteinExistence type="predicted"/>
<sequence length="37" mass="4212">MSFATFGSPSAPISSNFIYIHRFDFENQHECSSKKIS</sequence>
<organism evidence="1">
    <name type="scientific">Brassica napus</name>
    <name type="common">Rape</name>
    <dbReference type="NCBI Taxonomy" id="3708"/>
    <lineage>
        <taxon>Eukaryota</taxon>
        <taxon>Viridiplantae</taxon>
        <taxon>Streptophyta</taxon>
        <taxon>Embryophyta</taxon>
        <taxon>Tracheophyta</taxon>
        <taxon>Spermatophyta</taxon>
        <taxon>Magnoliopsida</taxon>
        <taxon>eudicotyledons</taxon>
        <taxon>Gunneridae</taxon>
        <taxon>Pentapetalae</taxon>
        <taxon>rosids</taxon>
        <taxon>malvids</taxon>
        <taxon>Brassicales</taxon>
        <taxon>Brassicaceae</taxon>
        <taxon>Brassiceae</taxon>
        <taxon>Brassica</taxon>
    </lineage>
</organism>
<evidence type="ECO:0000313" key="1">
    <source>
        <dbReference type="EMBL" id="CAF2139364.1"/>
    </source>
</evidence>
<accession>A0A816WYA3</accession>
<dbReference type="Proteomes" id="UP001295469">
    <property type="component" value="Chromosome A02"/>
</dbReference>
<name>A0A816WYA3_BRANA</name>
<protein>
    <submittedName>
        <fullName evidence="1">(rape) hypothetical protein</fullName>
    </submittedName>
</protein>
<dbReference type="AlphaFoldDB" id="A0A816WYA3"/>
<reference evidence="1" key="1">
    <citation type="submission" date="2021-01" db="EMBL/GenBank/DDBJ databases">
        <authorList>
            <consortium name="Genoscope - CEA"/>
            <person name="William W."/>
        </authorList>
    </citation>
    <scope>NUCLEOTIDE SEQUENCE</scope>
</reference>
<dbReference type="EMBL" id="HG994356">
    <property type="protein sequence ID" value="CAF2139364.1"/>
    <property type="molecule type" value="Genomic_DNA"/>
</dbReference>